<dbReference type="RefSeq" id="WP_344044449.1">
    <property type="nucleotide sequence ID" value="NZ_BAAAPB010000001.1"/>
</dbReference>
<dbReference type="EMBL" id="BAAAPB010000001">
    <property type="protein sequence ID" value="GAA1950556.1"/>
    <property type="molecule type" value="Genomic_DNA"/>
</dbReference>
<keyword evidence="2" id="KW-0378">Hydrolase</keyword>
<evidence type="ECO:0000313" key="5">
    <source>
        <dbReference type="Proteomes" id="UP001500571"/>
    </source>
</evidence>
<dbReference type="Gene3D" id="3.30.70.360">
    <property type="match status" value="1"/>
</dbReference>
<dbReference type="PANTHER" id="PTHR43808:SF9">
    <property type="entry name" value="BLL0789 PROTEIN"/>
    <property type="match status" value="1"/>
</dbReference>
<proteinExistence type="predicted"/>
<organism evidence="4 5">
    <name type="scientific">Nocardioides panacihumi</name>
    <dbReference type="NCBI Taxonomy" id="400774"/>
    <lineage>
        <taxon>Bacteria</taxon>
        <taxon>Bacillati</taxon>
        <taxon>Actinomycetota</taxon>
        <taxon>Actinomycetes</taxon>
        <taxon>Propionibacteriales</taxon>
        <taxon>Nocardioidaceae</taxon>
        <taxon>Nocardioides</taxon>
    </lineage>
</organism>
<comment type="caution">
    <text evidence="4">The sequence shown here is derived from an EMBL/GenBank/DDBJ whole genome shotgun (WGS) entry which is preliminary data.</text>
</comment>
<dbReference type="InterPro" id="IPR036264">
    <property type="entry name" value="Bact_exopeptidase_dim_dom"/>
</dbReference>
<dbReference type="Pfam" id="PF01546">
    <property type="entry name" value="Peptidase_M20"/>
    <property type="match status" value="1"/>
</dbReference>
<evidence type="ECO:0000256" key="2">
    <source>
        <dbReference type="ARBA" id="ARBA00022801"/>
    </source>
</evidence>
<dbReference type="PANTHER" id="PTHR43808">
    <property type="entry name" value="ACETYLORNITHINE DEACETYLASE"/>
    <property type="match status" value="1"/>
</dbReference>
<name>A0ABN2QG47_9ACTN</name>
<dbReference type="InterPro" id="IPR017150">
    <property type="entry name" value="Pept_M20_glutamate_carboxypep"/>
</dbReference>
<dbReference type="Pfam" id="PF07687">
    <property type="entry name" value="M20_dimer"/>
    <property type="match status" value="1"/>
</dbReference>
<dbReference type="PIRSF" id="PIRSF037238">
    <property type="entry name" value="Carboxypeptidase_G2"/>
    <property type="match status" value="1"/>
</dbReference>
<reference evidence="4 5" key="1">
    <citation type="journal article" date="2019" name="Int. J. Syst. Evol. Microbiol.">
        <title>The Global Catalogue of Microorganisms (GCM) 10K type strain sequencing project: providing services to taxonomists for standard genome sequencing and annotation.</title>
        <authorList>
            <consortium name="The Broad Institute Genomics Platform"/>
            <consortium name="The Broad Institute Genome Sequencing Center for Infectious Disease"/>
            <person name="Wu L."/>
            <person name="Ma J."/>
        </authorList>
    </citation>
    <scope>NUCLEOTIDE SEQUENCE [LARGE SCALE GENOMIC DNA]</scope>
    <source>
        <strain evidence="4 5">JCM 15309</strain>
    </source>
</reference>
<evidence type="ECO:0000313" key="4">
    <source>
        <dbReference type="EMBL" id="GAA1950556.1"/>
    </source>
</evidence>
<sequence length="379" mass="39521">MTSVKTRADPSLDALLADLRELVECESPSSDLAAVERSADLIARLGAERLGAKPERIVVDGVHHLRWRFGSATNGVLVLAHHDTVWPLGSLERRPFGVVDGVLRGPGCFDMLAGLVMALHAIADLGDRDGVTLLVTGDEELGSASSRTLIEDEARRASAVLVLEASADGGALKTGRKGTSFYEIEVVGRSAHAGLEPEKGVNATVELAHQVLAAAALADTAAGTTVTPTVATSGVTANTVPASARFTVDVRAWSMAELQRVDTSVRALRPALAGAEVRVRGDINRAPLEESASLPLFERAQALATGLGMPALTRASVGGASDGNFTAGVGTLTLDGLGAVGGGAHAEDEHVLVDRLLDRTVLLHALLADLLADRWEDRR</sequence>
<keyword evidence="5" id="KW-1185">Reference proteome</keyword>
<dbReference type="SUPFAM" id="SSF55031">
    <property type="entry name" value="Bacterial exopeptidase dimerisation domain"/>
    <property type="match status" value="1"/>
</dbReference>
<dbReference type="InterPro" id="IPR002933">
    <property type="entry name" value="Peptidase_M20"/>
</dbReference>
<protein>
    <submittedName>
        <fullName evidence="4">M20 family metallopeptidase</fullName>
    </submittedName>
</protein>
<evidence type="ECO:0000256" key="1">
    <source>
        <dbReference type="ARBA" id="ARBA00022723"/>
    </source>
</evidence>
<feature type="domain" description="Peptidase M20 dimerisation" evidence="3">
    <location>
        <begin position="174"/>
        <end position="268"/>
    </location>
</feature>
<gene>
    <name evidence="4" type="ORF">GCM10009798_07390</name>
</gene>
<dbReference type="InterPro" id="IPR011650">
    <property type="entry name" value="Peptidase_M20_dimer"/>
</dbReference>
<evidence type="ECO:0000259" key="3">
    <source>
        <dbReference type="Pfam" id="PF07687"/>
    </source>
</evidence>
<dbReference type="SUPFAM" id="SSF53187">
    <property type="entry name" value="Zn-dependent exopeptidases"/>
    <property type="match status" value="1"/>
</dbReference>
<keyword evidence="1" id="KW-0479">Metal-binding</keyword>
<dbReference type="Gene3D" id="3.40.630.10">
    <property type="entry name" value="Zn peptidases"/>
    <property type="match status" value="1"/>
</dbReference>
<dbReference type="Proteomes" id="UP001500571">
    <property type="component" value="Unassembled WGS sequence"/>
</dbReference>
<accession>A0ABN2QG47</accession>
<dbReference type="InterPro" id="IPR050072">
    <property type="entry name" value="Peptidase_M20A"/>
</dbReference>